<accession>A0ABS6EDC5</accession>
<protein>
    <submittedName>
        <fullName evidence="1">DUF3785 domain-containing protein</fullName>
    </submittedName>
</protein>
<dbReference type="InterPro" id="IPR024210">
    <property type="entry name" value="DUF3785"/>
</dbReference>
<name>A0ABS6EDC5_9CLOT</name>
<dbReference type="EMBL" id="JAHLQF010000001">
    <property type="protein sequence ID" value="MBU5483196.1"/>
    <property type="molecule type" value="Genomic_DNA"/>
</dbReference>
<organism evidence="1 2">
    <name type="scientific">Clostridium mobile</name>
    <dbReference type="NCBI Taxonomy" id="2841512"/>
    <lineage>
        <taxon>Bacteria</taxon>
        <taxon>Bacillati</taxon>
        <taxon>Bacillota</taxon>
        <taxon>Clostridia</taxon>
        <taxon>Eubacteriales</taxon>
        <taxon>Clostridiaceae</taxon>
        <taxon>Clostridium</taxon>
    </lineage>
</organism>
<dbReference type="Pfam" id="PF12653">
    <property type="entry name" value="DUF3785"/>
    <property type="match status" value="1"/>
</dbReference>
<reference evidence="1 2" key="1">
    <citation type="submission" date="2021-06" db="EMBL/GenBank/DDBJ databases">
        <authorList>
            <person name="Sun Q."/>
            <person name="Li D."/>
        </authorList>
    </citation>
    <scope>NUCLEOTIDE SEQUENCE [LARGE SCALE GENOMIC DNA]</scope>
    <source>
        <strain evidence="1 2">MSJ-11</strain>
    </source>
</reference>
<dbReference type="RefSeq" id="WP_216437594.1">
    <property type="nucleotide sequence ID" value="NZ_JAHLQF010000001.1"/>
</dbReference>
<sequence length="140" mass="16469">MDSYKFIYKDKAYELSKDNCDYIFLSDEENEITGIELSDILELLNGCMKVSFDSAYYSQPCEKCLYGKEEKLKYFNFLEYHFYIFTKDNKYVISSISKEYEDTSFSQLLKLGKIDNSFIVMIMVCENCGAYAIEIEQCDI</sequence>
<evidence type="ECO:0000313" key="1">
    <source>
        <dbReference type="EMBL" id="MBU5483196.1"/>
    </source>
</evidence>
<dbReference type="Proteomes" id="UP000726170">
    <property type="component" value="Unassembled WGS sequence"/>
</dbReference>
<gene>
    <name evidence="1" type="ORF">KQI86_02580</name>
</gene>
<proteinExistence type="predicted"/>
<evidence type="ECO:0000313" key="2">
    <source>
        <dbReference type="Proteomes" id="UP000726170"/>
    </source>
</evidence>
<comment type="caution">
    <text evidence="1">The sequence shown here is derived from an EMBL/GenBank/DDBJ whole genome shotgun (WGS) entry which is preliminary data.</text>
</comment>
<keyword evidence="2" id="KW-1185">Reference proteome</keyword>